<dbReference type="SUPFAM" id="SSF56112">
    <property type="entry name" value="Protein kinase-like (PK-like)"/>
    <property type="match status" value="1"/>
</dbReference>
<evidence type="ECO:0000259" key="7">
    <source>
        <dbReference type="PROSITE" id="PS50011"/>
    </source>
</evidence>
<dbReference type="GO" id="GO:0004674">
    <property type="term" value="F:protein serine/threonine kinase activity"/>
    <property type="evidence" value="ECO:0007669"/>
    <property type="project" value="UniProtKB-EC"/>
</dbReference>
<dbReference type="CDD" id="cd14014">
    <property type="entry name" value="STKc_PknB_like"/>
    <property type="match status" value="1"/>
</dbReference>
<gene>
    <name evidence="8" type="ORF">ACFF45_09285</name>
</gene>
<dbReference type="RefSeq" id="WP_381344635.1">
    <property type="nucleotide sequence ID" value="NZ_JBHMCY010000013.1"/>
</dbReference>
<feature type="region of interest" description="Disordered" evidence="6">
    <location>
        <begin position="345"/>
        <end position="378"/>
    </location>
</feature>
<feature type="compositionally biased region" description="Polar residues" evidence="6">
    <location>
        <begin position="544"/>
        <end position="556"/>
    </location>
</feature>
<feature type="compositionally biased region" description="Gly residues" evidence="6">
    <location>
        <begin position="457"/>
        <end position="470"/>
    </location>
</feature>
<keyword evidence="3 8" id="KW-0418">Kinase</keyword>
<dbReference type="InterPro" id="IPR008271">
    <property type="entry name" value="Ser/Thr_kinase_AS"/>
</dbReference>
<keyword evidence="9" id="KW-1185">Reference proteome</keyword>
<dbReference type="Gene3D" id="3.30.200.20">
    <property type="entry name" value="Phosphorylase Kinase, domain 1"/>
    <property type="match status" value="1"/>
</dbReference>
<organism evidence="8 9">
    <name type="scientific">Streptomyces cinereospinus</name>
    <dbReference type="NCBI Taxonomy" id="285561"/>
    <lineage>
        <taxon>Bacteria</taxon>
        <taxon>Bacillati</taxon>
        <taxon>Actinomycetota</taxon>
        <taxon>Actinomycetes</taxon>
        <taxon>Kitasatosporales</taxon>
        <taxon>Streptomycetaceae</taxon>
        <taxon>Streptomyces</taxon>
    </lineage>
</organism>
<evidence type="ECO:0000256" key="5">
    <source>
        <dbReference type="PROSITE-ProRule" id="PRU10141"/>
    </source>
</evidence>
<evidence type="ECO:0000256" key="2">
    <source>
        <dbReference type="ARBA" id="ARBA00022741"/>
    </source>
</evidence>
<comment type="caution">
    <text evidence="8">The sequence shown here is derived from an EMBL/GenBank/DDBJ whole genome shotgun (WGS) entry which is preliminary data.</text>
</comment>
<dbReference type="InterPro" id="IPR000719">
    <property type="entry name" value="Prot_kinase_dom"/>
</dbReference>
<proteinExistence type="predicted"/>
<dbReference type="PROSITE" id="PS50011">
    <property type="entry name" value="PROTEIN_KINASE_DOM"/>
    <property type="match status" value="1"/>
</dbReference>
<sequence>MQPLGVGEPTAIGPYRLLGRLGSGGMGRVYLGRSAGGRTVAVKVVHPHLALDEEFRARFRREVAAARRVGGAWTAPVLDADPEAPVPWVATGYAAGPSLAAAVADGGPLPPHSVRALGAGLAEALAAVHELGLVHRDVKPSNVLLTLDRPLLIDFGIARALDGTASLTSTGVSVGSPGYMAPEQILGEGVTGAADVFSLGAVLAYAATGEPPFPGDSSAALLYQVVHEEPRLDALHGEVREVVAACLAKQPGARPAPAEVARRFAPEGAARLVAGGWLPGALVEQVSRRAVRLLDLEAAQTPSGPVAFSSPAVGGEPGGAGGPVAGAASHRDAGAVVGAFGPPPVMPGTGPDGRPGVPEGRSGVPDGEGGEVVGGRPGKVSVSVAATAAPAAGGRGRRVSCTVALAVAGAFAAATAGSVLVLDLLPGGERPDNAGGSGNDAYSPAPSGGPSDSPGDGPSGGPGDSPGSGPAGVPARYLGTWEGEGTALDGTLPAGTFRITVRQTEVGGELGRLRQTDQLGGVCVDVLTLRQVTERQLVAASAGASTNHGGCNQEPTTVRLVPTGDDLTYRSDSARSGYPQARMSKVG</sequence>
<evidence type="ECO:0000313" key="8">
    <source>
        <dbReference type="EMBL" id="MFB9462891.1"/>
    </source>
</evidence>
<feature type="region of interest" description="Disordered" evidence="6">
    <location>
        <begin position="431"/>
        <end position="477"/>
    </location>
</feature>
<keyword evidence="1 8" id="KW-0808">Transferase</keyword>
<dbReference type="SMART" id="SM00220">
    <property type="entry name" value="S_TKc"/>
    <property type="match status" value="1"/>
</dbReference>
<dbReference type="PANTHER" id="PTHR43289:SF34">
    <property type="entry name" value="SERINE_THREONINE-PROTEIN KINASE YBDM-RELATED"/>
    <property type="match status" value="1"/>
</dbReference>
<dbReference type="PROSITE" id="PS00108">
    <property type="entry name" value="PROTEIN_KINASE_ST"/>
    <property type="match status" value="1"/>
</dbReference>
<evidence type="ECO:0000256" key="1">
    <source>
        <dbReference type="ARBA" id="ARBA00022679"/>
    </source>
</evidence>
<feature type="region of interest" description="Disordered" evidence="6">
    <location>
        <begin position="544"/>
        <end position="587"/>
    </location>
</feature>
<dbReference type="Gene3D" id="1.10.510.10">
    <property type="entry name" value="Transferase(Phosphotransferase) domain 1"/>
    <property type="match status" value="1"/>
</dbReference>
<evidence type="ECO:0000313" key="9">
    <source>
        <dbReference type="Proteomes" id="UP001589709"/>
    </source>
</evidence>
<name>A0ABV5MY67_9ACTN</name>
<keyword evidence="2 5" id="KW-0547">Nucleotide-binding</keyword>
<reference evidence="8 9" key="1">
    <citation type="submission" date="2024-09" db="EMBL/GenBank/DDBJ databases">
        <authorList>
            <person name="Sun Q."/>
            <person name="Mori K."/>
        </authorList>
    </citation>
    <scope>NUCLEOTIDE SEQUENCE [LARGE SCALE GENOMIC DNA]</scope>
    <source>
        <strain evidence="8 9">JCM 6917</strain>
    </source>
</reference>
<protein>
    <submittedName>
        <fullName evidence="8">Serine/threonine-protein kinase</fullName>
        <ecNumber evidence="8">2.7.11.1</ecNumber>
    </submittedName>
</protein>
<dbReference type="PANTHER" id="PTHR43289">
    <property type="entry name" value="MITOGEN-ACTIVATED PROTEIN KINASE KINASE KINASE 20-RELATED"/>
    <property type="match status" value="1"/>
</dbReference>
<dbReference type="Pfam" id="PF00069">
    <property type="entry name" value="Pkinase"/>
    <property type="match status" value="1"/>
</dbReference>
<dbReference type="Proteomes" id="UP001589709">
    <property type="component" value="Unassembled WGS sequence"/>
</dbReference>
<feature type="region of interest" description="Disordered" evidence="6">
    <location>
        <begin position="304"/>
        <end position="328"/>
    </location>
</feature>
<feature type="compositionally biased region" description="Gly residues" evidence="6">
    <location>
        <begin position="315"/>
        <end position="324"/>
    </location>
</feature>
<feature type="binding site" evidence="5">
    <location>
        <position position="43"/>
    </location>
    <ligand>
        <name>ATP</name>
        <dbReference type="ChEBI" id="CHEBI:30616"/>
    </ligand>
</feature>
<evidence type="ECO:0000256" key="6">
    <source>
        <dbReference type="SAM" id="MobiDB-lite"/>
    </source>
</evidence>
<accession>A0ABV5MY67</accession>
<feature type="compositionally biased region" description="Gly residues" evidence="6">
    <location>
        <begin position="366"/>
        <end position="377"/>
    </location>
</feature>
<dbReference type="EC" id="2.7.11.1" evidence="8"/>
<keyword evidence="4 5" id="KW-0067">ATP-binding</keyword>
<dbReference type="EMBL" id="JBHMCY010000013">
    <property type="protein sequence ID" value="MFB9462891.1"/>
    <property type="molecule type" value="Genomic_DNA"/>
</dbReference>
<evidence type="ECO:0000256" key="3">
    <source>
        <dbReference type="ARBA" id="ARBA00022777"/>
    </source>
</evidence>
<feature type="compositionally biased region" description="Low complexity" evidence="6">
    <location>
        <begin position="443"/>
        <end position="456"/>
    </location>
</feature>
<dbReference type="InterPro" id="IPR011009">
    <property type="entry name" value="Kinase-like_dom_sf"/>
</dbReference>
<dbReference type="InterPro" id="IPR017441">
    <property type="entry name" value="Protein_kinase_ATP_BS"/>
</dbReference>
<feature type="domain" description="Protein kinase" evidence="7">
    <location>
        <begin position="15"/>
        <end position="272"/>
    </location>
</feature>
<dbReference type="PROSITE" id="PS00107">
    <property type="entry name" value="PROTEIN_KINASE_ATP"/>
    <property type="match status" value="1"/>
</dbReference>
<evidence type="ECO:0000256" key="4">
    <source>
        <dbReference type="ARBA" id="ARBA00022840"/>
    </source>
</evidence>